<keyword evidence="2" id="KW-0645">Protease</keyword>
<proteinExistence type="inferred from homology"/>
<accession>A0ABQ5Z9P4</accession>
<dbReference type="SUPFAM" id="SSF55031">
    <property type="entry name" value="Bacterial exopeptidase dimerisation domain"/>
    <property type="match status" value="1"/>
</dbReference>
<dbReference type="NCBIfam" id="NF006596">
    <property type="entry name" value="PRK09133.1"/>
    <property type="match status" value="1"/>
</dbReference>
<dbReference type="PANTHER" id="PTHR45962">
    <property type="entry name" value="N-FATTY-ACYL-AMINO ACID SYNTHASE/HYDROLASE PM20D1"/>
    <property type="match status" value="1"/>
</dbReference>
<dbReference type="SUPFAM" id="SSF53187">
    <property type="entry name" value="Zn-dependent exopeptidases"/>
    <property type="match status" value="1"/>
</dbReference>
<keyword evidence="5" id="KW-0862">Zinc</keyword>
<evidence type="ECO:0000256" key="2">
    <source>
        <dbReference type="ARBA" id="ARBA00022670"/>
    </source>
</evidence>
<evidence type="ECO:0000259" key="7">
    <source>
        <dbReference type="Pfam" id="PF07687"/>
    </source>
</evidence>
<dbReference type="Proteomes" id="UP001156703">
    <property type="component" value="Unassembled WGS sequence"/>
</dbReference>
<feature type="signal peptide" evidence="6">
    <location>
        <begin position="1"/>
        <end position="19"/>
    </location>
</feature>
<comment type="caution">
    <text evidence="8">The sequence shown here is derived from an EMBL/GenBank/DDBJ whole genome shotgun (WGS) entry which is preliminary data.</text>
</comment>
<dbReference type="RefSeq" id="WP_029941220.1">
    <property type="nucleotide sequence ID" value="NZ_BSOO01000009.1"/>
</dbReference>
<reference evidence="9" key="1">
    <citation type="journal article" date="2019" name="Int. J. Syst. Evol. Microbiol.">
        <title>The Global Catalogue of Microorganisms (GCM) 10K type strain sequencing project: providing services to taxonomists for standard genome sequencing and annotation.</title>
        <authorList>
            <consortium name="The Broad Institute Genomics Platform"/>
            <consortium name="The Broad Institute Genome Sequencing Center for Infectious Disease"/>
            <person name="Wu L."/>
            <person name="Ma J."/>
        </authorList>
    </citation>
    <scope>NUCLEOTIDE SEQUENCE [LARGE SCALE GENOMIC DNA]</scope>
    <source>
        <strain evidence="9">NBRC 102146</strain>
    </source>
</reference>
<evidence type="ECO:0000256" key="5">
    <source>
        <dbReference type="ARBA" id="ARBA00022833"/>
    </source>
</evidence>
<organism evidence="8 9">
    <name type="scientific">Sphingomonas astaxanthinifaciens DSM 22298</name>
    <dbReference type="NCBI Taxonomy" id="1123267"/>
    <lineage>
        <taxon>Bacteria</taxon>
        <taxon>Pseudomonadati</taxon>
        <taxon>Pseudomonadota</taxon>
        <taxon>Alphaproteobacteria</taxon>
        <taxon>Sphingomonadales</taxon>
        <taxon>Sphingomonadaceae</taxon>
        <taxon>Sphingomonas</taxon>
    </lineage>
</organism>
<dbReference type="EMBL" id="BSOO01000009">
    <property type="protein sequence ID" value="GLR47499.1"/>
    <property type="molecule type" value="Genomic_DNA"/>
</dbReference>
<sequence>MRKAIGAALGLLLGGTAMAASPVGTPTRLDTTWQAKTRAIYQKAVETPTVTGRHQVPILATYLADQLKAAGFAADDIRLMPYKDVNGDDTVTLIARWRAEKPVAKPILLMAHMDVVEAKREDWKEDPFAFIEKDGYFYGRGSLDNKSGLVGLTTALLKLKAAGFKPKRDLILFFTGDEETGGIGARLGATDWRQWTDAEYALNSDGGGGAFKADGTPLGYGLQTAEKISQNYWLTVRNKGGHSSRPRPDNAIYELASALKAVETHRFTPMMNETSRAYFTLRAKQEGNSPLGRSIAAWLANPNEGAAADAIEANELEVGLTRTRCVATRLEGGHADNALPQMARATVNCRIMPGVTPDQVLAELKQAVGDGVEVGLKPGFIAAAADASPLRADISSAYEAALVPLLGKQELSPVMSTGASDGRFFRANGIPVYGVDSTWVISPEDERAHGLDERTPVKAVYDNVLFWEAMLKRLAGR</sequence>
<dbReference type="Gene3D" id="3.40.630.10">
    <property type="entry name" value="Zn peptidases"/>
    <property type="match status" value="1"/>
</dbReference>
<name>A0ABQ5Z9P4_9SPHN</name>
<gene>
    <name evidence="8" type="ORF">GCM10007925_12110</name>
</gene>
<keyword evidence="4" id="KW-0378">Hydrolase</keyword>
<dbReference type="InterPro" id="IPR047177">
    <property type="entry name" value="Pept_M20A"/>
</dbReference>
<feature type="domain" description="Peptidase M20 dimerisation" evidence="7">
    <location>
        <begin position="226"/>
        <end position="369"/>
    </location>
</feature>
<dbReference type="Pfam" id="PF01546">
    <property type="entry name" value="Peptidase_M20"/>
    <property type="match status" value="1"/>
</dbReference>
<dbReference type="PANTHER" id="PTHR45962:SF1">
    <property type="entry name" value="N-FATTY-ACYL-AMINO ACID SYNTHASE_HYDROLASE PM20D1"/>
    <property type="match status" value="1"/>
</dbReference>
<evidence type="ECO:0000256" key="6">
    <source>
        <dbReference type="SAM" id="SignalP"/>
    </source>
</evidence>
<dbReference type="Gene3D" id="3.30.70.360">
    <property type="match status" value="1"/>
</dbReference>
<dbReference type="PROSITE" id="PS00758">
    <property type="entry name" value="ARGE_DAPE_CPG2_1"/>
    <property type="match status" value="1"/>
</dbReference>
<evidence type="ECO:0000256" key="3">
    <source>
        <dbReference type="ARBA" id="ARBA00022723"/>
    </source>
</evidence>
<dbReference type="Pfam" id="PF07687">
    <property type="entry name" value="M20_dimer"/>
    <property type="match status" value="1"/>
</dbReference>
<evidence type="ECO:0000313" key="9">
    <source>
        <dbReference type="Proteomes" id="UP001156703"/>
    </source>
</evidence>
<dbReference type="Gene3D" id="1.10.150.900">
    <property type="match status" value="1"/>
</dbReference>
<dbReference type="InterPro" id="IPR001261">
    <property type="entry name" value="ArgE/DapE_CS"/>
</dbReference>
<dbReference type="InterPro" id="IPR011650">
    <property type="entry name" value="Peptidase_M20_dimer"/>
</dbReference>
<keyword evidence="6" id="KW-0732">Signal</keyword>
<evidence type="ECO:0000256" key="1">
    <source>
        <dbReference type="ARBA" id="ARBA00006247"/>
    </source>
</evidence>
<feature type="chain" id="PRO_5045945633" evidence="6">
    <location>
        <begin position="20"/>
        <end position="477"/>
    </location>
</feature>
<dbReference type="InterPro" id="IPR036264">
    <property type="entry name" value="Bact_exopeptidase_dim_dom"/>
</dbReference>
<comment type="similarity">
    <text evidence="1">Belongs to the peptidase M20A family.</text>
</comment>
<keyword evidence="3" id="KW-0479">Metal-binding</keyword>
<keyword evidence="9" id="KW-1185">Reference proteome</keyword>
<evidence type="ECO:0000256" key="4">
    <source>
        <dbReference type="ARBA" id="ARBA00022801"/>
    </source>
</evidence>
<protein>
    <submittedName>
        <fullName evidence="8">Peptidase M20</fullName>
    </submittedName>
</protein>
<dbReference type="InterPro" id="IPR002933">
    <property type="entry name" value="Peptidase_M20"/>
</dbReference>
<evidence type="ECO:0000313" key="8">
    <source>
        <dbReference type="EMBL" id="GLR47499.1"/>
    </source>
</evidence>